<dbReference type="Proteomes" id="UP000305948">
    <property type="component" value="Unassembled WGS sequence"/>
</dbReference>
<evidence type="ECO:0000256" key="1">
    <source>
        <dbReference type="SAM" id="MobiDB-lite"/>
    </source>
</evidence>
<gene>
    <name evidence="2" type="ORF">OE88DRAFT_1661460</name>
</gene>
<sequence length="83" mass="9184">MSLRWFIIGAFALERDTVRAGFAGALDAVAYSGFSCVYKRHKPVEASPFSPSLPPRHSPQGPDKVDPQCPTWHAERSFRPGAR</sequence>
<feature type="compositionally biased region" description="Basic and acidic residues" evidence="1">
    <location>
        <begin position="73"/>
        <end position="83"/>
    </location>
</feature>
<proteinExistence type="predicted"/>
<protein>
    <submittedName>
        <fullName evidence="2">Uncharacterized protein</fullName>
    </submittedName>
</protein>
<feature type="region of interest" description="Disordered" evidence="1">
    <location>
        <begin position="45"/>
        <end position="83"/>
    </location>
</feature>
<name>A0A5C3N0J1_9AGAM</name>
<evidence type="ECO:0000313" key="2">
    <source>
        <dbReference type="EMBL" id="TFK49986.1"/>
    </source>
</evidence>
<reference evidence="2 3" key="1">
    <citation type="journal article" date="2019" name="Nat. Ecol. Evol.">
        <title>Megaphylogeny resolves global patterns of mushroom evolution.</title>
        <authorList>
            <person name="Varga T."/>
            <person name="Krizsan K."/>
            <person name="Foldi C."/>
            <person name="Dima B."/>
            <person name="Sanchez-Garcia M."/>
            <person name="Sanchez-Ramirez S."/>
            <person name="Szollosi G.J."/>
            <person name="Szarkandi J.G."/>
            <person name="Papp V."/>
            <person name="Albert L."/>
            <person name="Andreopoulos W."/>
            <person name="Angelini C."/>
            <person name="Antonin V."/>
            <person name="Barry K.W."/>
            <person name="Bougher N.L."/>
            <person name="Buchanan P."/>
            <person name="Buyck B."/>
            <person name="Bense V."/>
            <person name="Catcheside P."/>
            <person name="Chovatia M."/>
            <person name="Cooper J."/>
            <person name="Damon W."/>
            <person name="Desjardin D."/>
            <person name="Finy P."/>
            <person name="Geml J."/>
            <person name="Haridas S."/>
            <person name="Hughes K."/>
            <person name="Justo A."/>
            <person name="Karasinski D."/>
            <person name="Kautmanova I."/>
            <person name="Kiss B."/>
            <person name="Kocsube S."/>
            <person name="Kotiranta H."/>
            <person name="LaButti K.M."/>
            <person name="Lechner B.E."/>
            <person name="Liimatainen K."/>
            <person name="Lipzen A."/>
            <person name="Lukacs Z."/>
            <person name="Mihaltcheva S."/>
            <person name="Morgado L.N."/>
            <person name="Niskanen T."/>
            <person name="Noordeloos M.E."/>
            <person name="Ohm R.A."/>
            <person name="Ortiz-Santana B."/>
            <person name="Ovrebo C."/>
            <person name="Racz N."/>
            <person name="Riley R."/>
            <person name="Savchenko A."/>
            <person name="Shiryaev A."/>
            <person name="Soop K."/>
            <person name="Spirin V."/>
            <person name="Szebenyi C."/>
            <person name="Tomsovsky M."/>
            <person name="Tulloss R.E."/>
            <person name="Uehling J."/>
            <person name="Grigoriev I.V."/>
            <person name="Vagvolgyi C."/>
            <person name="Papp T."/>
            <person name="Martin F.M."/>
            <person name="Miettinen O."/>
            <person name="Hibbett D.S."/>
            <person name="Nagy L.G."/>
        </authorList>
    </citation>
    <scope>NUCLEOTIDE SEQUENCE [LARGE SCALE GENOMIC DNA]</scope>
    <source>
        <strain evidence="2 3">OMC1185</strain>
    </source>
</reference>
<keyword evidence="3" id="KW-1185">Reference proteome</keyword>
<organism evidence="2 3">
    <name type="scientific">Heliocybe sulcata</name>
    <dbReference type="NCBI Taxonomy" id="5364"/>
    <lineage>
        <taxon>Eukaryota</taxon>
        <taxon>Fungi</taxon>
        <taxon>Dikarya</taxon>
        <taxon>Basidiomycota</taxon>
        <taxon>Agaricomycotina</taxon>
        <taxon>Agaricomycetes</taxon>
        <taxon>Gloeophyllales</taxon>
        <taxon>Gloeophyllaceae</taxon>
        <taxon>Heliocybe</taxon>
    </lineage>
</organism>
<dbReference type="EMBL" id="ML213514">
    <property type="protein sequence ID" value="TFK49986.1"/>
    <property type="molecule type" value="Genomic_DNA"/>
</dbReference>
<dbReference type="AlphaFoldDB" id="A0A5C3N0J1"/>
<evidence type="ECO:0000313" key="3">
    <source>
        <dbReference type="Proteomes" id="UP000305948"/>
    </source>
</evidence>
<accession>A0A5C3N0J1</accession>